<dbReference type="InterPro" id="IPR001173">
    <property type="entry name" value="Glyco_trans_2-like"/>
</dbReference>
<dbReference type="SUPFAM" id="SSF53756">
    <property type="entry name" value="UDP-Glycosyltransferase/glycogen phosphorylase"/>
    <property type="match status" value="1"/>
</dbReference>
<feature type="compositionally biased region" description="Gly residues" evidence="1">
    <location>
        <begin position="226"/>
        <end position="240"/>
    </location>
</feature>
<feature type="compositionally biased region" description="Basic and acidic residues" evidence="1">
    <location>
        <begin position="20"/>
        <end position="30"/>
    </location>
</feature>
<organism evidence="3 4">
    <name type="scientific">Porphyra umbilicalis</name>
    <name type="common">Purple laver</name>
    <name type="synonym">Red alga</name>
    <dbReference type="NCBI Taxonomy" id="2786"/>
    <lineage>
        <taxon>Eukaryota</taxon>
        <taxon>Rhodophyta</taxon>
        <taxon>Bangiophyceae</taxon>
        <taxon>Bangiales</taxon>
        <taxon>Bangiaceae</taxon>
        <taxon>Porphyra</taxon>
    </lineage>
</organism>
<accession>A0A1X6NS94</accession>
<sequence>MYAKPPPGAGAPPGAPPPADLRRLPSRRLDGGGGGGAWDGRTRPRILFLLPWLQMGGSERAALDVAAHLAAHQWHVSFVLTMPYWGLDAAGCYAPVHAWADRASALTPDVFDLVALAPSAAASRTLLYLMDTRAPDYVFIANSRWAYEHTELLRATYPHTVVGDYNHMVHMGWEGGGLPRFAADHSEYVDVHLTASDNVTAAMRGWGVDVIADVVRRFADRRAAGAAGGGAAGGGGGDEAWGGAAADEASAAPASPPPLVFLFVGNGTQLPLVEALADPASPTAPWVRSVPPVTDAAALAAYYAASDVLLLPSANEGVALVVYEAMAAGLLVMTTDVGGQAEVVTPHTGVLLPADTPRDALLDLIGEHLEALSGAPDAIGSTAHRLGVDYAAVAAAGAAAVATRFTKAAFLGCVSHALLGAPRQPPPPWLYTRGGRARVAANTAVVVERERRHGVWQREQVRRPVAAALTVGIKSYVCDASVGATLRRLVASIRDYYPAVRVLIANDGPLALSAEPWLATDAHAEELRLAGDSGISVGRNALVDAATTPYILLLDDDHLFDEQTDLARLVRAADGGGGGGGGARWDVLGMRVRNLPGIAELESHVDIVIPRYVARVTAFRGRRVTLCVWNENLGPSVVGLTTPLRVDVVHNALLGRVAALRRTRWRGELKVNEHLSFFLDARAAGLAVGYLPSVFVHHRPRAASACYRAVRFREESFRRLLDYEDELGWDKACGDAFPERVRAHMAARGEGRR</sequence>
<gene>
    <name evidence="3" type="ORF">BU14_0546s0006</name>
</gene>
<dbReference type="Pfam" id="PF13692">
    <property type="entry name" value="Glyco_trans_1_4"/>
    <property type="match status" value="1"/>
</dbReference>
<feature type="compositionally biased region" description="Pro residues" evidence="1">
    <location>
        <begin position="1"/>
        <end position="19"/>
    </location>
</feature>
<dbReference type="Proteomes" id="UP000218209">
    <property type="component" value="Unassembled WGS sequence"/>
</dbReference>
<dbReference type="PANTHER" id="PTHR15046:SF3">
    <property type="entry name" value="BETA-1,4 N-ACETYLGALACTOSAMINYLTRANSFERASE 2-LIKE"/>
    <property type="match status" value="1"/>
</dbReference>
<feature type="domain" description="Glycosyltransferase 2-like" evidence="2">
    <location>
        <begin position="483"/>
        <end position="576"/>
    </location>
</feature>
<dbReference type="OrthoDB" id="3784at2759"/>
<keyword evidence="4" id="KW-1185">Reference proteome</keyword>
<evidence type="ECO:0000256" key="1">
    <source>
        <dbReference type="SAM" id="MobiDB-lite"/>
    </source>
</evidence>
<dbReference type="Pfam" id="PF00535">
    <property type="entry name" value="Glycos_transf_2"/>
    <property type="match status" value="1"/>
</dbReference>
<reference evidence="3 4" key="1">
    <citation type="submission" date="2017-03" db="EMBL/GenBank/DDBJ databases">
        <title>WGS assembly of Porphyra umbilicalis.</title>
        <authorList>
            <person name="Brawley S.H."/>
            <person name="Blouin N.A."/>
            <person name="Ficko-Blean E."/>
            <person name="Wheeler G.L."/>
            <person name="Lohr M."/>
            <person name="Goodson H.V."/>
            <person name="Jenkins J.W."/>
            <person name="Blaby-Haas C.E."/>
            <person name="Helliwell K.E."/>
            <person name="Chan C."/>
            <person name="Marriage T."/>
            <person name="Bhattacharya D."/>
            <person name="Klein A.S."/>
            <person name="Badis Y."/>
            <person name="Brodie J."/>
            <person name="Cao Y."/>
            <person name="Collen J."/>
            <person name="Dittami S.M."/>
            <person name="Gachon C.M."/>
            <person name="Green B.R."/>
            <person name="Karpowicz S."/>
            <person name="Kim J.W."/>
            <person name="Kudahl U."/>
            <person name="Lin S."/>
            <person name="Michel G."/>
            <person name="Mittag M."/>
            <person name="Olson B.J."/>
            <person name="Pangilinan J."/>
            <person name="Peng Y."/>
            <person name="Qiu H."/>
            <person name="Shu S."/>
            <person name="Singer J.T."/>
            <person name="Smith A.G."/>
            <person name="Sprecher B.N."/>
            <person name="Wagner V."/>
            <person name="Wang W."/>
            <person name="Wang Z.-Y."/>
            <person name="Yan J."/>
            <person name="Yarish C."/>
            <person name="Zoeuner-Riek S."/>
            <person name="Zhuang Y."/>
            <person name="Zou Y."/>
            <person name="Lindquist E.A."/>
            <person name="Grimwood J."/>
            <person name="Barry K."/>
            <person name="Rokhsar D.S."/>
            <person name="Schmutz J."/>
            <person name="Stiller J.W."/>
            <person name="Grossman A.R."/>
            <person name="Prochnik S.E."/>
        </authorList>
    </citation>
    <scope>NUCLEOTIDE SEQUENCE [LARGE SCALE GENOMIC DNA]</scope>
    <source>
        <strain evidence="3">4086291</strain>
    </source>
</reference>
<proteinExistence type="predicted"/>
<evidence type="ECO:0000313" key="3">
    <source>
        <dbReference type="EMBL" id="OSX71366.1"/>
    </source>
</evidence>
<dbReference type="EMBL" id="KV919142">
    <property type="protein sequence ID" value="OSX71366.1"/>
    <property type="molecule type" value="Genomic_DNA"/>
</dbReference>
<dbReference type="SUPFAM" id="SSF53448">
    <property type="entry name" value="Nucleotide-diphospho-sugar transferases"/>
    <property type="match status" value="1"/>
</dbReference>
<protein>
    <recommendedName>
        <fullName evidence="2">Glycosyltransferase 2-like domain-containing protein</fullName>
    </recommendedName>
</protein>
<dbReference type="PANTHER" id="PTHR15046">
    <property type="entry name" value="GLYCO_TRANS_2-LIKE DOMAIN-CONTAINING PROTEIN"/>
    <property type="match status" value="1"/>
</dbReference>
<evidence type="ECO:0000259" key="2">
    <source>
        <dbReference type="Pfam" id="PF00535"/>
    </source>
</evidence>
<dbReference type="AlphaFoldDB" id="A0A1X6NS94"/>
<dbReference type="Gene3D" id="3.40.50.2000">
    <property type="entry name" value="Glycogen Phosphorylase B"/>
    <property type="match status" value="1"/>
</dbReference>
<dbReference type="Gene3D" id="3.90.550.10">
    <property type="entry name" value="Spore Coat Polysaccharide Biosynthesis Protein SpsA, Chain A"/>
    <property type="match status" value="1"/>
</dbReference>
<feature type="region of interest" description="Disordered" evidence="1">
    <location>
        <begin position="1"/>
        <end position="37"/>
    </location>
</feature>
<name>A0A1X6NS94_PORUM</name>
<feature type="region of interest" description="Disordered" evidence="1">
    <location>
        <begin position="226"/>
        <end position="249"/>
    </location>
</feature>
<evidence type="ECO:0000313" key="4">
    <source>
        <dbReference type="Proteomes" id="UP000218209"/>
    </source>
</evidence>
<dbReference type="InterPro" id="IPR029044">
    <property type="entry name" value="Nucleotide-diphossugar_trans"/>
</dbReference>